<organism evidence="1 2">
    <name type="scientific">Amycolatopsis coloradensis</name>
    <dbReference type="NCBI Taxonomy" id="76021"/>
    <lineage>
        <taxon>Bacteria</taxon>
        <taxon>Bacillati</taxon>
        <taxon>Actinomycetota</taxon>
        <taxon>Actinomycetes</taxon>
        <taxon>Pseudonocardiales</taxon>
        <taxon>Pseudonocardiaceae</taxon>
        <taxon>Amycolatopsis</taxon>
    </lineage>
</organism>
<accession>A0ACD5BE62</accession>
<name>A0ACD5BE62_9PSEU</name>
<sequence length="241" mass="26364">MTGVASSHHVLVAGSALMGSLGPLFPAGLKLIGDRLELVFALPGGGTDRHTTDSAPSDHPFVAVKERIRLGAGTGIPPPRFFLDTGNRWTRLHVELTGLAVRAVIVLPDELTAGSLNAPYLGCWQHQVPGSVRLAMDEIARILARCRHRAGGPEPLIDLELDYVPDRDFEAVFARAHGPVRPFIAPVRPAFKMRWHAVTPAQRKAFAVDLIDVTTAGRWLRRKPTARIMGLDVELPPRPWR</sequence>
<dbReference type="EMBL" id="CP150484">
    <property type="protein sequence ID" value="WYW17712.1"/>
    <property type="molecule type" value="Genomic_DNA"/>
</dbReference>
<protein>
    <submittedName>
        <fullName evidence="1">Uncharacterized protein</fullName>
    </submittedName>
</protein>
<gene>
    <name evidence="1" type="ORF">LCL61_19365</name>
</gene>
<proteinExistence type="predicted"/>
<dbReference type="Proteomes" id="UP001456344">
    <property type="component" value="Chromosome"/>
</dbReference>
<reference evidence="1" key="1">
    <citation type="submission" date="2023-10" db="EMBL/GenBank/DDBJ databases">
        <title>Whole genome sequencing of actinobacterial strain Amycolatopsis sp. (BCA-696) identifies the underlying plant growth-promoting genes.</title>
        <authorList>
            <person name="Gandham P."/>
            <person name="Vadla N."/>
            <person name="Saji A."/>
            <person name="Srinivas V."/>
            <person name="Ruperao P."/>
            <person name="Selvanayagam S."/>
            <person name="Saxena R.K."/>
            <person name="Rathore A."/>
            <person name="Gopalakrishnan S."/>
            <person name="Thakur V."/>
        </authorList>
    </citation>
    <scope>NUCLEOTIDE SEQUENCE</scope>
    <source>
        <strain evidence="1">BCA-696</strain>
    </source>
</reference>
<keyword evidence="2" id="KW-1185">Reference proteome</keyword>
<evidence type="ECO:0000313" key="2">
    <source>
        <dbReference type="Proteomes" id="UP001456344"/>
    </source>
</evidence>
<evidence type="ECO:0000313" key="1">
    <source>
        <dbReference type="EMBL" id="WYW17712.1"/>
    </source>
</evidence>